<dbReference type="EMBL" id="JARKNE010000007">
    <property type="protein sequence ID" value="KAK5819147.1"/>
    <property type="molecule type" value="Genomic_DNA"/>
</dbReference>
<gene>
    <name evidence="2" type="ORF">PVK06_024109</name>
</gene>
<accession>A0ABR0PDA9</accession>
<protein>
    <submittedName>
        <fullName evidence="2">Uncharacterized protein</fullName>
    </submittedName>
</protein>
<name>A0ABR0PDA9_GOSAR</name>
<sequence length="144" mass="16237">MSGQKKLDVSLSKMERWQCRRGSLRGEPTKQTLSKRSNIHESSGLGLSLKVRQKDRWSKLSLAVDWSLAPFVANQSTTTAFLCALKVPFNPQPLTATTTHMHPYVSISNELLCSLHNSIHVHTTRGTNQIRRDRPLGRKPISTF</sequence>
<reference evidence="2 3" key="1">
    <citation type="submission" date="2023-03" db="EMBL/GenBank/DDBJ databases">
        <title>WGS of Gossypium arboreum.</title>
        <authorList>
            <person name="Yu D."/>
        </authorList>
    </citation>
    <scope>NUCLEOTIDE SEQUENCE [LARGE SCALE GENOMIC DNA]</scope>
    <source>
        <tissue evidence="2">Leaf</tissue>
    </source>
</reference>
<organism evidence="2 3">
    <name type="scientific">Gossypium arboreum</name>
    <name type="common">Tree cotton</name>
    <name type="synonym">Gossypium nanking</name>
    <dbReference type="NCBI Taxonomy" id="29729"/>
    <lineage>
        <taxon>Eukaryota</taxon>
        <taxon>Viridiplantae</taxon>
        <taxon>Streptophyta</taxon>
        <taxon>Embryophyta</taxon>
        <taxon>Tracheophyta</taxon>
        <taxon>Spermatophyta</taxon>
        <taxon>Magnoliopsida</taxon>
        <taxon>eudicotyledons</taxon>
        <taxon>Gunneridae</taxon>
        <taxon>Pentapetalae</taxon>
        <taxon>rosids</taxon>
        <taxon>malvids</taxon>
        <taxon>Malvales</taxon>
        <taxon>Malvaceae</taxon>
        <taxon>Malvoideae</taxon>
        <taxon>Gossypium</taxon>
    </lineage>
</organism>
<feature type="region of interest" description="Disordered" evidence="1">
    <location>
        <begin position="124"/>
        <end position="144"/>
    </location>
</feature>
<comment type="caution">
    <text evidence="2">The sequence shown here is derived from an EMBL/GenBank/DDBJ whole genome shotgun (WGS) entry which is preliminary data.</text>
</comment>
<dbReference type="Proteomes" id="UP001358586">
    <property type="component" value="Chromosome 7"/>
</dbReference>
<evidence type="ECO:0000313" key="2">
    <source>
        <dbReference type="EMBL" id="KAK5819147.1"/>
    </source>
</evidence>
<evidence type="ECO:0000256" key="1">
    <source>
        <dbReference type="SAM" id="MobiDB-lite"/>
    </source>
</evidence>
<evidence type="ECO:0000313" key="3">
    <source>
        <dbReference type="Proteomes" id="UP001358586"/>
    </source>
</evidence>
<proteinExistence type="predicted"/>
<keyword evidence="3" id="KW-1185">Reference proteome</keyword>